<dbReference type="EMBL" id="JAHHHD010000025">
    <property type="protein sequence ID" value="MBW4660767.1"/>
    <property type="molecule type" value="Genomic_DNA"/>
</dbReference>
<feature type="region of interest" description="Disordered" evidence="2">
    <location>
        <begin position="1041"/>
        <end position="1066"/>
    </location>
</feature>
<dbReference type="InterPro" id="IPR026870">
    <property type="entry name" value="Zinc_ribbon_dom"/>
</dbReference>
<dbReference type="InterPro" id="IPR036525">
    <property type="entry name" value="Tubulin/FtsZ_GTPase_sf"/>
</dbReference>
<evidence type="ECO:0000256" key="1">
    <source>
        <dbReference type="SAM" id="Coils"/>
    </source>
</evidence>
<dbReference type="Gene3D" id="3.40.50.1440">
    <property type="entry name" value="Tubulin/FtsZ, GTPase domain"/>
    <property type="match status" value="1"/>
</dbReference>
<feature type="domain" description="Zinc-ribbon" evidence="3">
    <location>
        <begin position="1077"/>
        <end position="1099"/>
    </location>
</feature>
<feature type="coiled-coil region" evidence="1">
    <location>
        <begin position="594"/>
        <end position="621"/>
    </location>
</feature>
<evidence type="ECO:0000313" key="4">
    <source>
        <dbReference type="EMBL" id="MBW4660767.1"/>
    </source>
</evidence>
<name>A0A951QDF7_9CYAN</name>
<dbReference type="InterPro" id="IPR025904">
    <property type="entry name" value="Tubulin-like"/>
</dbReference>
<proteinExistence type="predicted"/>
<protein>
    <submittedName>
        <fullName evidence="4">Zinc-ribbon domain-containing protein</fullName>
    </submittedName>
</protein>
<accession>A0A951QDF7</accession>
<gene>
    <name evidence="4" type="ORF">KME15_19000</name>
</gene>
<dbReference type="AlphaFoldDB" id="A0A951QDF7"/>
<keyword evidence="1" id="KW-0175">Coiled coil</keyword>
<evidence type="ECO:0000313" key="5">
    <source>
        <dbReference type="Proteomes" id="UP000757435"/>
    </source>
</evidence>
<evidence type="ECO:0000259" key="3">
    <source>
        <dbReference type="Pfam" id="PF13240"/>
    </source>
</evidence>
<reference evidence="4" key="1">
    <citation type="submission" date="2021-05" db="EMBL/GenBank/DDBJ databases">
        <authorList>
            <person name="Pietrasiak N."/>
            <person name="Ward R."/>
            <person name="Stajich J.E."/>
            <person name="Kurbessoian T."/>
        </authorList>
    </citation>
    <scope>NUCLEOTIDE SEQUENCE</scope>
    <source>
        <strain evidence="4">UHER 2000/2452</strain>
    </source>
</reference>
<sequence>MAAVEEKTMVPTVIIGIGGTGTEILSRVRRLVEETYGSLKNFPILSFLTVDTDRDYKVTNPLAAGSPFKDTEKHWASVSGSQVKDMIANMDNYPWIDSWFPRELERNINALEAGAGQIRACGRFAFFCNYHAIQKKFIQACDRVKGKENFMLDRYGVKVSNNQINVFVTGSLSGGTGSGMLIDLCYCARHWLKGQSSPLVTAIVPMPTAFSGIDVGDRVLANGYAALMELSYFSDHRTEYVGQFGASLIDEVRNASAPADYTYLVGTKNGESDFSLEQLREMIAQNIFLDLTSDFAPHKRSIRDNIKSAWASQDPGGRGYPKNFMSFGLSTAEIPIAQIRTSMANRLSTDFIRWWLNPDVQLPPSMLETVQAALKTMRLTDMELLTDISSAGDRPYTAEVSAWVNSIRNEIATDNKLQCTQQGVNMIGAEKGKILSFVETYLKPKVDDYRAAHFRELSPDERLHGDYLQKMYDNRNKVIQQGRKALETEFYRILEDRTQGPKFADAFILAVRQIFDNAAERYRREMEKTWQPNETNRQSQYEAALQDITHFKDKFGVTKQAKMEEFSDAALQGIEGTLSATIQRKSRALGLEAIARLQEHLQALEQRFARFTQKLNQTRDHFFNQANQQADNADALQINGIKLFDRQELNTLYQDLIEQQAGATEGSKTRYEIGMNGLCSTLSQDILRQASPLWKETRANDEVMRLFDLPSLSDVQEDDFREIIHDRAQSVIAKAPESSRLKTELSACDRLFKLYKNDEAEITNNLRIAYNKSKPMILLSRAVMTGQDAGFTPAQNTKVALIGGRNTANEAAKKLIPMIQEFVPSSDAITPLGDNERHRVVFVQEIGGFSLRCIEGMPQLRQSYQDWKGQIILAKRAQLRGENRDLPIPVHIQKEPPFWDVFPEDPNILRLVVQARALRVMRQDVNQSTQEQVIRYTRGTEIGTENIDLASSWEEAAQVLEVLACRPDREEIQKQVTRRLSLTETPPQKQALFQQIMTYLQQREQDLAKAGGKDSLEYRRESDILLELIRQNKLQTAIAPLETPDRAESPEPSQPPTVSNSPAKAPPTAVDLATQVFCTSCGFKNPATSNFCAKCGTKLTKVS</sequence>
<evidence type="ECO:0000256" key="2">
    <source>
        <dbReference type="SAM" id="MobiDB-lite"/>
    </source>
</evidence>
<dbReference type="Pfam" id="PF13809">
    <property type="entry name" value="Tubulin_2"/>
    <property type="match status" value="1"/>
</dbReference>
<organism evidence="4 5">
    <name type="scientific">Drouetiella hepatica Uher 2000/2452</name>
    <dbReference type="NCBI Taxonomy" id="904376"/>
    <lineage>
        <taxon>Bacteria</taxon>
        <taxon>Bacillati</taxon>
        <taxon>Cyanobacteriota</taxon>
        <taxon>Cyanophyceae</taxon>
        <taxon>Oculatellales</taxon>
        <taxon>Oculatellaceae</taxon>
        <taxon>Drouetiella</taxon>
    </lineage>
</organism>
<dbReference type="Proteomes" id="UP000757435">
    <property type="component" value="Unassembled WGS sequence"/>
</dbReference>
<reference evidence="4" key="2">
    <citation type="journal article" date="2022" name="Microbiol. Resour. Announc.">
        <title>Metagenome Sequencing to Explore Phylogenomics of Terrestrial Cyanobacteria.</title>
        <authorList>
            <person name="Ward R.D."/>
            <person name="Stajich J.E."/>
            <person name="Johansen J.R."/>
            <person name="Huntemann M."/>
            <person name="Clum A."/>
            <person name="Foster B."/>
            <person name="Foster B."/>
            <person name="Roux S."/>
            <person name="Palaniappan K."/>
            <person name="Varghese N."/>
            <person name="Mukherjee S."/>
            <person name="Reddy T.B.K."/>
            <person name="Daum C."/>
            <person name="Copeland A."/>
            <person name="Chen I.A."/>
            <person name="Ivanova N.N."/>
            <person name="Kyrpides N.C."/>
            <person name="Shapiro N."/>
            <person name="Eloe-Fadrosh E.A."/>
            <person name="Pietrasiak N."/>
        </authorList>
    </citation>
    <scope>NUCLEOTIDE SEQUENCE</scope>
    <source>
        <strain evidence="4">UHER 2000/2452</strain>
    </source>
</reference>
<dbReference type="Pfam" id="PF13240">
    <property type="entry name" value="Zn_Ribbon_1"/>
    <property type="match status" value="1"/>
</dbReference>
<dbReference type="SUPFAM" id="SSF52490">
    <property type="entry name" value="Tubulin nucleotide-binding domain-like"/>
    <property type="match status" value="1"/>
</dbReference>
<comment type="caution">
    <text evidence="4">The sequence shown here is derived from an EMBL/GenBank/DDBJ whole genome shotgun (WGS) entry which is preliminary data.</text>
</comment>